<organism evidence="2 3">
    <name type="scientific">Euphydryas editha</name>
    <name type="common">Edith's checkerspot</name>
    <dbReference type="NCBI Taxonomy" id="104508"/>
    <lineage>
        <taxon>Eukaryota</taxon>
        <taxon>Metazoa</taxon>
        <taxon>Ecdysozoa</taxon>
        <taxon>Arthropoda</taxon>
        <taxon>Hexapoda</taxon>
        <taxon>Insecta</taxon>
        <taxon>Pterygota</taxon>
        <taxon>Neoptera</taxon>
        <taxon>Endopterygota</taxon>
        <taxon>Lepidoptera</taxon>
        <taxon>Glossata</taxon>
        <taxon>Ditrysia</taxon>
        <taxon>Papilionoidea</taxon>
        <taxon>Nymphalidae</taxon>
        <taxon>Nymphalinae</taxon>
        <taxon>Euphydryas</taxon>
    </lineage>
</organism>
<evidence type="ECO:0000259" key="1">
    <source>
        <dbReference type="Pfam" id="PF21788"/>
    </source>
</evidence>
<protein>
    <recommendedName>
        <fullName evidence="1">Transposable element P transposase-like GTP-binding insertion domain-containing protein</fullName>
    </recommendedName>
</protein>
<dbReference type="AlphaFoldDB" id="A0AAU9UP87"/>
<evidence type="ECO:0000313" key="2">
    <source>
        <dbReference type="EMBL" id="CAH2100963.1"/>
    </source>
</evidence>
<comment type="caution">
    <text evidence="2">The sequence shown here is derived from an EMBL/GenBank/DDBJ whole genome shotgun (WGS) entry which is preliminary data.</text>
</comment>
<sequence length="146" mass="16850">MKVNCATQVFSKSVAVAMGYLAEKEILPEEATATVEVVIFSDDLFDSINGSYENSQKRSGKLLFHSVTPNSTHFKVWKEAKSIMKTMKFVTKDGKTYVVPSITNWITSLENIEYLTNKLFQQHNCKSLWLRHLNQDPLEKFFWLYS</sequence>
<reference evidence="2" key="1">
    <citation type="submission" date="2022-03" db="EMBL/GenBank/DDBJ databases">
        <authorList>
            <person name="Tunstrom K."/>
        </authorList>
    </citation>
    <scope>NUCLEOTIDE SEQUENCE</scope>
</reference>
<evidence type="ECO:0000313" key="3">
    <source>
        <dbReference type="Proteomes" id="UP001153954"/>
    </source>
</evidence>
<dbReference type="Proteomes" id="UP001153954">
    <property type="component" value="Unassembled WGS sequence"/>
</dbReference>
<dbReference type="EMBL" id="CAKOGL010000023">
    <property type="protein sequence ID" value="CAH2100963.1"/>
    <property type="molecule type" value="Genomic_DNA"/>
</dbReference>
<proteinExistence type="predicted"/>
<dbReference type="Pfam" id="PF21788">
    <property type="entry name" value="TNP-like_GBD"/>
    <property type="match status" value="1"/>
</dbReference>
<keyword evidence="3" id="KW-1185">Reference proteome</keyword>
<dbReference type="InterPro" id="IPR048366">
    <property type="entry name" value="TNP-like_GBD"/>
</dbReference>
<gene>
    <name evidence="2" type="ORF">EEDITHA_LOCUS15769</name>
</gene>
<name>A0AAU9UP87_EUPED</name>
<accession>A0AAU9UP87</accession>
<feature type="domain" description="Transposable element P transposase-like GTP-binding insertion" evidence="1">
    <location>
        <begin position="1"/>
        <end position="54"/>
    </location>
</feature>